<evidence type="ECO:0000313" key="3">
    <source>
        <dbReference type="EMBL" id="KGY09953.1"/>
    </source>
</evidence>
<proteinExistence type="predicted"/>
<keyword evidence="2" id="KW-0732">Signal</keyword>
<feature type="compositionally biased region" description="Low complexity" evidence="1">
    <location>
        <begin position="32"/>
        <end position="41"/>
    </location>
</feature>
<name>A0A0A5JPU6_PHOS4</name>
<reference evidence="3 4" key="1">
    <citation type="submission" date="2014-10" db="EMBL/GenBank/DDBJ databases">
        <title>Genome sequencing of Vibrio sinaloensis T08.</title>
        <authorList>
            <person name="Chan K.-G."/>
            <person name="Mohamad N.I."/>
        </authorList>
    </citation>
    <scope>NUCLEOTIDE SEQUENCE [LARGE SCALE GENOMIC DNA]</scope>
    <source>
        <strain evidence="3 4">T08</strain>
    </source>
</reference>
<dbReference type="Proteomes" id="UP000030451">
    <property type="component" value="Unassembled WGS sequence"/>
</dbReference>
<organism evidence="3 4">
    <name type="scientific">Photobacterium sp. (strain ATCC 43367)</name>
    <dbReference type="NCBI Taxonomy" id="379097"/>
    <lineage>
        <taxon>Bacteria</taxon>
        <taxon>Pseudomonadati</taxon>
        <taxon>Pseudomonadota</taxon>
        <taxon>Gammaproteobacteria</taxon>
        <taxon>Vibrionales</taxon>
        <taxon>Vibrionaceae</taxon>
        <taxon>Vibrio</taxon>
        <taxon>Vibrio oreintalis group</taxon>
    </lineage>
</organism>
<dbReference type="EMBL" id="JRWP01000004">
    <property type="protein sequence ID" value="KGY09953.1"/>
    <property type="molecule type" value="Genomic_DNA"/>
</dbReference>
<evidence type="ECO:0000256" key="2">
    <source>
        <dbReference type="SAM" id="SignalP"/>
    </source>
</evidence>
<protein>
    <recommendedName>
        <fullName evidence="5">Lipoprotein</fullName>
    </recommendedName>
</protein>
<evidence type="ECO:0000313" key="4">
    <source>
        <dbReference type="Proteomes" id="UP000030451"/>
    </source>
</evidence>
<dbReference type="RefSeq" id="WP_038187962.1">
    <property type="nucleotide sequence ID" value="NZ_JRWP01000004.1"/>
</dbReference>
<evidence type="ECO:0008006" key="5">
    <source>
        <dbReference type="Google" id="ProtNLM"/>
    </source>
</evidence>
<gene>
    <name evidence="3" type="ORF">NM06_03285</name>
</gene>
<feature type="signal peptide" evidence="2">
    <location>
        <begin position="1"/>
        <end position="23"/>
    </location>
</feature>
<comment type="caution">
    <text evidence="3">The sequence shown here is derived from an EMBL/GenBank/DDBJ whole genome shotgun (WGS) entry which is preliminary data.</text>
</comment>
<dbReference type="AlphaFoldDB" id="A0A0A5JPU6"/>
<dbReference type="PROSITE" id="PS51257">
    <property type="entry name" value="PROKAR_LIPOPROTEIN"/>
    <property type="match status" value="1"/>
</dbReference>
<evidence type="ECO:0000256" key="1">
    <source>
        <dbReference type="SAM" id="MobiDB-lite"/>
    </source>
</evidence>
<sequence length="64" mass="6659">MNKFLLSTLVVSLLLLGCTSGKRSEPRDTPDPDTTSATDDVGGVIGCGVLIVVDSEHKCSPSKP</sequence>
<feature type="chain" id="PRO_5002023654" description="Lipoprotein" evidence="2">
    <location>
        <begin position="24"/>
        <end position="64"/>
    </location>
</feature>
<feature type="region of interest" description="Disordered" evidence="1">
    <location>
        <begin position="20"/>
        <end position="41"/>
    </location>
</feature>
<accession>A0A0A5JPU6</accession>